<dbReference type="EMBL" id="ASPP01025809">
    <property type="protein sequence ID" value="ETO07739.1"/>
    <property type="molecule type" value="Genomic_DNA"/>
</dbReference>
<feature type="transmembrane region" description="Helical" evidence="4">
    <location>
        <begin position="44"/>
        <end position="62"/>
    </location>
</feature>
<dbReference type="PROSITE" id="PS50294">
    <property type="entry name" value="WD_REPEATS_REGION"/>
    <property type="match status" value="3"/>
</dbReference>
<dbReference type="SMART" id="SM00320">
    <property type="entry name" value="WD40"/>
    <property type="match status" value="5"/>
</dbReference>
<sequence>MNTAVSQLVIFHLFAYFVKYKYNQKQTVRKTSNTANSKFDFDKIIFKYVTFFYLFIARYLQLLKILKVQTNNVRFSPDGRTVASIATGGKIELLDIASGQPIQICSGHLQLVNVVEFSADGNTLVSCSQDKTVRLWDVKTGKELMKFSGHSKPVWDVHFSPDGKRIKELIGHSDGVRSVTFSPDNRFIVSGSFDETIQLWDVASGKRLKILKGHSATVTSVQYFPDGKAIVSSSDDNTIRLWDTIGNEIQELKGHSSGVRVLDISKDVEQIVCCLTSFSNMFDFLIIFPNKQNLEKKIKKVYFLTYLCSFNITYYKWYIFNSVHIISMIIECLFFYMIECPTNEQFYPLSQNKQYLNGY</sequence>
<keyword evidence="6" id="KW-1185">Reference proteome</keyword>
<evidence type="ECO:0000313" key="5">
    <source>
        <dbReference type="EMBL" id="ETO07739.1"/>
    </source>
</evidence>
<organism evidence="5 6">
    <name type="scientific">Reticulomyxa filosa</name>
    <dbReference type="NCBI Taxonomy" id="46433"/>
    <lineage>
        <taxon>Eukaryota</taxon>
        <taxon>Sar</taxon>
        <taxon>Rhizaria</taxon>
        <taxon>Retaria</taxon>
        <taxon>Foraminifera</taxon>
        <taxon>Monothalamids</taxon>
        <taxon>Reticulomyxidae</taxon>
        <taxon>Reticulomyxa</taxon>
    </lineage>
</organism>
<evidence type="ECO:0000313" key="6">
    <source>
        <dbReference type="Proteomes" id="UP000023152"/>
    </source>
</evidence>
<reference evidence="5 6" key="1">
    <citation type="journal article" date="2013" name="Curr. Biol.">
        <title>The Genome of the Foraminiferan Reticulomyxa filosa.</title>
        <authorList>
            <person name="Glockner G."/>
            <person name="Hulsmann N."/>
            <person name="Schleicher M."/>
            <person name="Noegel A.A."/>
            <person name="Eichinger L."/>
            <person name="Gallinger C."/>
            <person name="Pawlowski J."/>
            <person name="Sierra R."/>
            <person name="Euteneuer U."/>
            <person name="Pillet L."/>
            <person name="Moustafa A."/>
            <person name="Platzer M."/>
            <person name="Groth M."/>
            <person name="Szafranski K."/>
            <person name="Schliwa M."/>
        </authorList>
    </citation>
    <scope>NUCLEOTIDE SEQUENCE [LARGE SCALE GENOMIC DNA]</scope>
</reference>
<dbReference type="InterPro" id="IPR019775">
    <property type="entry name" value="WD40_repeat_CS"/>
</dbReference>
<keyword evidence="1 3" id="KW-0853">WD repeat</keyword>
<dbReference type="AlphaFoldDB" id="X6M1H4"/>
<dbReference type="SUPFAM" id="SSF50978">
    <property type="entry name" value="WD40 repeat-like"/>
    <property type="match status" value="1"/>
</dbReference>
<evidence type="ECO:0000256" key="4">
    <source>
        <dbReference type="SAM" id="Phobius"/>
    </source>
</evidence>
<name>X6M1H4_RETFI</name>
<keyword evidence="2" id="KW-0677">Repeat</keyword>
<evidence type="ECO:0000256" key="2">
    <source>
        <dbReference type="ARBA" id="ARBA00022737"/>
    </source>
</evidence>
<proteinExistence type="predicted"/>
<dbReference type="InterPro" id="IPR015943">
    <property type="entry name" value="WD40/YVTN_repeat-like_dom_sf"/>
</dbReference>
<dbReference type="InterPro" id="IPR036322">
    <property type="entry name" value="WD40_repeat_dom_sf"/>
</dbReference>
<dbReference type="InterPro" id="IPR001680">
    <property type="entry name" value="WD40_rpt"/>
</dbReference>
<evidence type="ECO:0000256" key="3">
    <source>
        <dbReference type="PROSITE-ProRule" id="PRU00221"/>
    </source>
</evidence>
<dbReference type="InterPro" id="IPR053299">
    <property type="entry name" value="ASTRA_WD_repeat"/>
</dbReference>
<dbReference type="InterPro" id="IPR020472">
    <property type="entry name" value="WD40_PAC1"/>
</dbReference>
<evidence type="ECO:0000256" key="1">
    <source>
        <dbReference type="ARBA" id="ARBA00022574"/>
    </source>
</evidence>
<feature type="repeat" description="WD" evidence="3">
    <location>
        <begin position="105"/>
        <end position="146"/>
    </location>
</feature>
<dbReference type="Pfam" id="PF00400">
    <property type="entry name" value="WD40"/>
    <property type="match status" value="3"/>
</dbReference>
<feature type="repeat" description="WD" evidence="3">
    <location>
        <begin position="211"/>
        <end position="243"/>
    </location>
</feature>
<dbReference type="CDD" id="cd00200">
    <property type="entry name" value="WD40"/>
    <property type="match status" value="1"/>
</dbReference>
<accession>X6M1H4</accession>
<comment type="caution">
    <text evidence="5">The sequence shown here is derived from an EMBL/GenBank/DDBJ whole genome shotgun (WGS) entry which is preliminary data.</text>
</comment>
<keyword evidence="4" id="KW-1133">Transmembrane helix</keyword>
<dbReference type="Proteomes" id="UP000023152">
    <property type="component" value="Unassembled WGS sequence"/>
</dbReference>
<feature type="repeat" description="WD" evidence="3">
    <location>
        <begin position="169"/>
        <end position="210"/>
    </location>
</feature>
<dbReference type="PRINTS" id="PR00320">
    <property type="entry name" value="GPROTEINBRPT"/>
</dbReference>
<keyword evidence="4" id="KW-0812">Transmembrane</keyword>
<feature type="transmembrane region" description="Helical" evidence="4">
    <location>
        <begin position="6"/>
        <end position="23"/>
    </location>
</feature>
<dbReference type="OrthoDB" id="63070at2759"/>
<dbReference type="PANTHER" id="PTHR44156">
    <property type="entry name" value="SUPERNUMERARY LIMBS, ISOFORM B-RELATED"/>
    <property type="match status" value="1"/>
</dbReference>
<dbReference type="Gene3D" id="2.130.10.10">
    <property type="entry name" value="YVTN repeat-like/Quinoprotein amine dehydrogenase"/>
    <property type="match status" value="2"/>
</dbReference>
<dbReference type="PROSITE" id="PS50082">
    <property type="entry name" value="WD_REPEATS_2"/>
    <property type="match status" value="3"/>
</dbReference>
<protein>
    <submittedName>
        <fullName evidence="5">Uncharacterized protein</fullName>
    </submittedName>
</protein>
<gene>
    <name evidence="5" type="ORF">RFI_29653</name>
</gene>
<keyword evidence="4" id="KW-0472">Membrane</keyword>
<dbReference type="PROSITE" id="PS00678">
    <property type="entry name" value="WD_REPEATS_1"/>
    <property type="match status" value="2"/>
</dbReference>